<dbReference type="InterPro" id="IPR011335">
    <property type="entry name" value="Restrct_endonuc-II-like"/>
</dbReference>
<evidence type="ECO:0000256" key="4">
    <source>
        <dbReference type="ARBA" id="ARBA00022801"/>
    </source>
</evidence>
<dbReference type="Proteomes" id="UP000261210">
    <property type="component" value="Unassembled WGS sequence"/>
</dbReference>
<keyword evidence="1" id="KW-0540">Nuclease</keyword>
<gene>
    <name evidence="7" type="primary">vsr</name>
    <name evidence="7" type="ORF">DXD03_18980</name>
</gene>
<evidence type="ECO:0000256" key="1">
    <source>
        <dbReference type="ARBA" id="ARBA00022722"/>
    </source>
</evidence>
<keyword evidence="5" id="KW-0234">DNA repair</keyword>
<keyword evidence="3" id="KW-0227">DNA damage</keyword>
<dbReference type="GO" id="GO:0004519">
    <property type="term" value="F:endonuclease activity"/>
    <property type="evidence" value="ECO:0007669"/>
    <property type="project" value="UniProtKB-KW"/>
</dbReference>
<evidence type="ECO:0000256" key="6">
    <source>
        <dbReference type="ARBA" id="ARBA00029466"/>
    </source>
</evidence>
<comment type="similarity">
    <text evidence="6">Belongs to the Vsr family.</text>
</comment>
<name>A0A3E4N8M6_9BACE</name>
<evidence type="ECO:0000256" key="3">
    <source>
        <dbReference type="ARBA" id="ARBA00022763"/>
    </source>
</evidence>
<dbReference type="GO" id="GO:0016787">
    <property type="term" value="F:hydrolase activity"/>
    <property type="evidence" value="ECO:0007669"/>
    <property type="project" value="UniProtKB-KW"/>
</dbReference>
<keyword evidence="4" id="KW-0378">Hydrolase</keyword>
<dbReference type="GO" id="GO:0006298">
    <property type="term" value="P:mismatch repair"/>
    <property type="evidence" value="ECO:0007669"/>
    <property type="project" value="InterPro"/>
</dbReference>
<dbReference type="Pfam" id="PF03852">
    <property type="entry name" value="Vsr"/>
    <property type="match status" value="1"/>
</dbReference>
<evidence type="ECO:0000313" key="8">
    <source>
        <dbReference type="Proteomes" id="UP000261210"/>
    </source>
</evidence>
<dbReference type="SUPFAM" id="SSF52980">
    <property type="entry name" value="Restriction endonuclease-like"/>
    <property type="match status" value="1"/>
</dbReference>
<proteinExistence type="inferred from homology"/>
<dbReference type="NCBIfam" id="TIGR00632">
    <property type="entry name" value="vsr"/>
    <property type="match status" value="1"/>
</dbReference>
<evidence type="ECO:0000313" key="7">
    <source>
        <dbReference type="EMBL" id="RGK58778.1"/>
    </source>
</evidence>
<evidence type="ECO:0000256" key="2">
    <source>
        <dbReference type="ARBA" id="ARBA00022759"/>
    </source>
</evidence>
<dbReference type="InterPro" id="IPR004603">
    <property type="entry name" value="DNA_mismatch_endonuc_vsr"/>
</dbReference>
<accession>A0A3E4N8M6</accession>
<dbReference type="Gene3D" id="3.40.960.10">
    <property type="entry name" value="VSR Endonuclease"/>
    <property type="match status" value="1"/>
</dbReference>
<evidence type="ECO:0000256" key="5">
    <source>
        <dbReference type="ARBA" id="ARBA00023204"/>
    </source>
</evidence>
<organism evidence="7 8">
    <name type="scientific">Bacteroides xylanisolvens</name>
    <dbReference type="NCBI Taxonomy" id="371601"/>
    <lineage>
        <taxon>Bacteria</taxon>
        <taxon>Pseudomonadati</taxon>
        <taxon>Bacteroidota</taxon>
        <taxon>Bacteroidia</taxon>
        <taxon>Bacteroidales</taxon>
        <taxon>Bacteroidaceae</taxon>
        <taxon>Bacteroides</taxon>
    </lineage>
</organism>
<dbReference type="CDD" id="cd00221">
    <property type="entry name" value="Vsr"/>
    <property type="match status" value="1"/>
</dbReference>
<dbReference type="AlphaFoldDB" id="A0A3E4N8M6"/>
<protein>
    <submittedName>
        <fullName evidence="7">DNA mismatch endonuclease Vsr</fullName>
    </submittedName>
</protein>
<reference evidence="7 8" key="1">
    <citation type="submission" date="2018-08" db="EMBL/GenBank/DDBJ databases">
        <title>A genome reference for cultivated species of the human gut microbiota.</title>
        <authorList>
            <person name="Zou Y."/>
            <person name="Xue W."/>
            <person name="Luo G."/>
        </authorList>
    </citation>
    <scope>NUCLEOTIDE SEQUENCE [LARGE SCALE GENOMIC DNA]</scope>
    <source>
        <strain evidence="7 8">TF10-34</strain>
    </source>
</reference>
<keyword evidence="2 7" id="KW-0255">Endonuclease</keyword>
<sequence>MIIFYLCIRNHLFFVFKFCIGMVDVLTKEQRRKCMSNIRSKNTRPEILVRKYLFSQGIRFRVNVKRLPGTPDIVLRKYRTVIFINGCFWHGHEGCKYYVLPKTNTEFWKEKIGKNKERDLKERMQLRNMGWHVVLLWECQLKSKVREQNLKGLLYTLNKIVLENYNAKHID</sequence>
<comment type="caution">
    <text evidence="7">The sequence shown here is derived from an EMBL/GenBank/DDBJ whole genome shotgun (WGS) entry which is preliminary data.</text>
</comment>
<dbReference type="EMBL" id="QSQU01000034">
    <property type="protein sequence ID" value="RGK58778.1"/>
    <property type="molecule type" value="Genomic_DNA"/>
</dbReference>